<protein>
    <submittedName>
        <fullName evidence="1">Uncharacterized protein</fullName>
    </submittedName>
</protein>
<proteinExistence type="predicted"/>
<evidence type="ECO:0000313" key="2">
    <source>
        <dbReference type="Proteomes" id="UP000515683"/>
    </source>
</evidence>
<sequence>MHLIDSLETKTDWGKIFGVVDSLYNDAGFSSNADNFARATAVEKAIAKFSDLERVDQTGYDFIFGDTKVELKMGKNLFYKRKDIHATKKFKVKSFLSEKKTVEDFKQLKTFDYMMVIDLTARRVVIVDDEKARSLYTDGADGAMIELKLGDYYECDLGDFDVIEPPTSLSKAINKAIEGYLDF</sequence>
<dbReference type="Proteomes" id="UP000515683">
    <property type="component" value="Segment"/>
</dbReference>
<evidence type="ECO:0000313" key="1">
    <source>
        <dbReference type="EMBL" id="QFG06520.1"/>
    </source>
</evidence>
<keyword evidence="2" id="KW-1185">Reference proteome</keyword>
<reference evidence="1" key="1">
    <citation type="submission" date="2019-04" db="EMBL/GenBank/DDBJ databases">
        <title>Genomic and proteomic characterization of cyanophage S-SCSM1 provides new insights into understanding the viral gene diversity and phage-host interactions.</title>
        <authorList>
            <person name="Wang Q."/>
            <person name="Xu Y."/>
            <person name="Jiao N."/>
            <person name="Zhang R."/>
        </authorList>
    </citation>
    <scope>NUCLEOTIDE SEQUENCE [LARGE SCALE GENOMIC DNA]</scope>
</reference>
<dbReference type="EMBL" id="MK867354">
    <property type="protein sequence ID" value="QFG06520.1"/>
    <property type="molecule type" value="Genomic_DNA"/>
</dbReference>
<gene>
    <name evidence="1" type="ORF">SSCSM1_256</name>
</gene>
<accession>A0A6M2ZHW7</accession>
<name>A0A6M2ZHW7_9CAUD</name>
<organism evidence="1 2">
    <name type="scientific">Synechococcus phage S-SCSM1</name>
    <dbReference type="NCBI Taxonomy" id="2588487"/>
    <lineage>
        <taxon>Viruses</taxon>
        <taxon>Duplodnaviria</taxon>
        <taxon>Heunggongvirae</taxon>
        <taxon>Uroviricota</taxon>
        <taxon>Caudoviricetes</taxon>
        <taxon>Pantevenvirales</taxon>
        <taxon>Kyanoviridae</taxon>
        <taxon>Zhoulongquanvirus</taxon>
        <taxon>Zhoulongquanvirus esscess</taxon>
    </lineage>
</organism>